<comment type="caution">
    <text evidence="2">The sequence shown here is derived from an EMBL/GenBank/DDBJ whole genome shotgun (WGS) entry which is preliminary data.</text>
</comment>
<dbReference type="EMBL" id="JBHUMQ010000007">
    <property type="protein sequence ID" value="MFD2692704.1"/>
    <property type="molecule type" value="Genomic_DNA"/>
</dbReference>
<gene>
    <name evidence="2" type="ORF">ACFSUE_03540</name>
</gene>
<protein>
    <submittedName>
        <fullName evidence="2">Sugar phosphate isomerase/epimerase family protein</fullName>
    </submittedName>
</protein>
<dbReference type="RefSeq" id="WP_253065185.1">
    <property type="nucleotide sequence ID" value="NZ_JAMXWM010000038.1"/>
</dbReference>
<dbReference type="SUPFAM" id="SSF51658">
    <property type="entry name" value="Xylose isomerase-like"/>
    <property type="match status" value="1"/>
</dbReference>
<keyword evidence="3" id="KW-1185">Reference proteome</keyword>
<reference evidence="3" key="1">
    <citation type="journal article" date="2019" name="Int. J. Syst. Evol. Microbiol.">
        <title>The Global Catalogue of Microorganisms (GCM) 10K type strain sequencing project: providing services to taxonomists for standard genome sequencing and annotation.</title>
        <authorList>
            <consortium name="The Broad Institute Genomics Platform"/>
            <consortium name="The Broad Institute Genome Sequencing Center for Infectious Disease"/>
            <person name="Wu L."/>
            <person name="Ma J."/>
        </authorList>
    </citation>
    <scope>NUCLEOTIDE SEQUENCE [LARGE SCALE GENOMIC DNA]</scope>
    <source>
        <strain evidence="3">TISTR 2466</strain>
    </source>
</reference>
<accession>A0ABW5S015</accession>
<keyword evidence="2" id="KW-0413">Isomerase</keyword>
<dbReference type="InterPro" id="IPR036237">
    <property type="entry name" value="Xyl_isomerase-like_sf"/>
</dbReference>
<feature type="domain" description="Xylose isomerase-like TIM barrel" evidence="1">
    <location>
        <begin position="112"/>
        <end position="238"/>
    </location>
</feature>
<evidence type="ECO:0000259" key="1">
    <source>
        <dbReference type="Pfam" id="PF01261"/>
    </source>
</evidence>
<evidence type="ECO:0000313" key="3">
    <source>
        <dbReference type="Proteomes" id="UP001597399"/>
    </source>
</evidence>
<organism evidence="2 3">
    <name type="scientific">Sporolactobacillus shoreicorticis</name>
    <dbReference type="NCBI Taxonomy" id="1923877"/>
    <lineage>
        <taxon>Bacteria</taxon>
        <taxon>Bacillati</taxon>
        <taxon>Bacillota</taxon>
        <taxon>Bacilli</taxon>
        <taxon>Bacillales</taxon>
        <taxon>Sporolactobacillaceae</taxon>
        <taxon>Sporolactobacillus</taxon>
    </lineage>
</organism>
<sequence length="261" mass="29358">MMKEVIMVNPLYLNTLVFKKQLDAGQKSQSDLFQTAQVVGVSGIEVRREYFENDLLEDMDRCGEQAEQTGSHVLYSVPEKLFENGVITSRLNDYFQEAETLHAENIKLNIGEPMNLSADDLERLKQMIKRYAISLTIENDQTAENGKLDFVNAALKKLSNSPIGYTFDLGNWLWQKTDPLEAARQVGSYATIFHLKDVSTKNGLKTELLGNGTIDWVRALNECPSDIPVVVEYPIDSPDLLKVELAKVKQVLSKQKEGAQS</sequence>
<evidence type="ECO:0000313" key="2">
    <source>
        <dbReference type="EMBL" id="MFD2692704.1"/>
    </source>
</evidence>
<proteinExistence type="predicted"/>
<dbReference type="GO" id="GO:0016853">
    <property type="term" value="F:isomerase activity"/>
    <property type="evidence" value="ECO:0007669"/>
    <property type="project" value="UniProtKB-KW"/>
</dbReference>
<dbReference type="Gene3D" id="3.20.20.150">
    <property type="entry name" value="Divalent-metal-dependent TIM barrel enzymes"/>
    <property type="match status" value="1"/>
</dbReference>
<dbReference type="Proteomes" id="UP001597399">
    <property type="component" value="Unassembled WGS sequence"/>
</dbReference>
<dbReference type="Pfam" id="PF01261">
    <property type="entry name" value="AP_endonuc_2"/>
    <property type="match status" value="1"/>
</dbReference>
<name>A0ABW5S015_9BACL</name>
<dbReference type="InterPro" id="IPR013022">
    <property type="entry name" value="Xyl_isomerase-like_TIM-brl"/>
</dbReference>